<organism evidence="3 4">
    <name type="scientific">Fusarium tricinctum</name>
    <dbReference type="NCBI Taxonomy" id="61284"/>
    <lineage>
        <taxon>Eukaryota</taxon>
        <taxon>Fungi</taxon>
        <taxon>Dikarya</taxon>
        <taxon>Ascomycota</taxon>
        <taxon>Pezizomycotina</taxon>
        <taxon>Sordariomycetes</taxon>
        <taxon>Hypocreomycetidae</taxon>
        <taxon>Hypocreales</taxon>
        <taxon>Nectriaceae</taxon>
        <taxon>Fusarium</taxon>
        <taxon>Fusarium tricinctum species complex</taxon>
    </lineage>
</organism>
<evidence type="ECO:0000313" key="4">
    <source>
        <dbReference type="Proteomes" id="UP000813427"/>
    </source>
</evidence>
<sequence>MESPALAEALIAYSSGHMSHEDPSYTTVSLTARSKALNELSVAVCRPTTDSGVIEIESSTCLILLTSEVCLGSHESWYNPLIGAKHLIACARSDTGGSTTQGAQALRLTSEGRWILRNFAYHDIIGSVTLGTQPLLNRGYLSGITEEFDTYLGVAAQLLGFIAEITCLSFDSVDVLMQRQSSRSHLNIERDLQTWKCPAGTPSSLEAVAHAYRGAALILLYRKIRKDSEAHDDTWLGFDISLETLKDKIEAVVTSVLEHIESVPENHVSESPLLFPLFIVGGEVDYQKEMELVRKRLESSYRKRSFRNISRALDVLEQLWIGRQVQGVLGGKRAEWEDILRSTEESLLLT</sequence>
<dbReference type="PANTHER" id="PTHR37534:SF46">
    <property type="entry name" value="ZN(II)2CYS6 TRANSCRIPTION FACTOR (EUROFUNG)"/>
    <property type="match status" value="1"/>
</dbReference>
<dbReference type="AlphaFoldDB" id="A0A8K0W907"/>
<dbReference type="PANTHER" id="PTHR37534">
    <property type="entry name" value="TRANSCRIPTIONAL ACTIVATOR PROTEIN UGA3"/>
    <property type="match status" value="1"/>
</dbReference>
<dbReference type="Pfam" id="PF11951">
    <property type="entry name" value="Fungal_trans_2"/>
    <property type="match status" value="1"/>
</dbReference>
<dbReference type="EMBL" id="JAGPXF010000007">
    <property type="protein sequence ID" value="KAH7236682.1"/>
    <property type="molecule type" value="Genomic_DNA"/>
</dbReference>
<evidence type="ECO:0000256" key="2">
    <source>
        <dbReference type="ARBA" id="ARBA00023242"/>
    </source>
</evidence>
<name>A0A8K0W907_9HYPO</name>
<dbReference type="GO" id="GO:0005634">
    <property type="term" value="C:nucleus"/>
    <property type="evidence" value="ECO:0007669"/>
    <property type="project" value="UniProtKB-SubCell"/>
</dbReference>
<evidence type="ECO:0000256" key="1">
    <source>
        <dbReference type="ARBA" id="ARBA00004123"/>
    </source>
</evidence>
<dbReference type="OrthoDB" id="3509362at2759"/>
<proteinExistence type="predicted"/>
<comment type="caution">
    <text evidence="3">The sequence shown here is derived from an EMBL/GenBank/DDBJ whole genome shotgun (WGS) entry which is preliminary data.</text>
</comment>
<keyword evidence="4" id="KW-1185">Reference proteome</keyword>
<dbReference type="InterPro" id="IPR021858">
    <property type="entry name" value="Fun_TF"/>
</dbReference>
<dbReference type="Proteomes" id="UP000813427">
    <property type="component" value="Unassembled WGS sequence"/>
</dbReference>
<keyword evidence="2" id="KW-0539">Nucleus</keyword>
<gene>
    <name evidence="3" type="ORF">BKA59DRAFT_460208</name>
</gene>
<accession>A0A8K0W907</accession>
<protein>
    <submittedName>
        <fullName evidence="3">Fungal-specific transcription factor domain-containing protein</fullName>
    </submittedName>
</protein>
<reference evidence="3" key="1">
    <citation type="journal article" date="2021" name="Nat. Commun.">
        <title>Genetic determinants of endophytism in the Arabidopsis root mycobiome.</title>
        <authorList>
            <person name="Mesny F."/>
            <person name="Miyauchi S."/>
            <person name="Thiergart T."/>
            <person name="Pickel B."/>
            <person name="Atanasova L."/>
            <person name="Karlsson M."/>
            <person name="Huettel B."/>
            <person name="Barry K.W."/>
            <person name="Haridas S."/>
            <person name="Chen C."/>
            <person name="Bauer D."/>
            <person name="Andreopoulos W."/>
            <person name="Pangilinan J."/>
            <person name="LaButti K."/>
            <person name="Riley R."/>
            <person name="Lipzen A."/>
            <person name="Clum A."/>
            <person name="Drula E."/>
            <person name="Henrissat B."/>
            <person name="Kohler A."/>
            <person name="Grigoriev I.V."/>
            <person name="Martin F.M."/>
            <person name="Hacquard S."/>
        </authorList>
    </citation>
    <scope>NUCLEOTIDE SEQUENCE</scope>
    <source>
        <strain evidence="3">MPI-SDFR-AT-0068</strain>
    </source>
</reference>
<comment type="subcellular location">
    <subcellularLocation>
        <location evidence="1">Nucleus</location>
    </subcellularLocation>
</comment>
<evidence type="ECO:0000313" key="3">
    <source>
        <dbReference type="EMBL" id="KAH7236682.1"/>
    </source>
</evidence>